<dbReference type="Gene3D" id="3.40.50.720">
    <property type="entry name" value="NAD(P)-binding Rossmann-like Domain"/>
    <property type="match status" value="1"/>
</dbReference>
<dbReference type="Proteomes" id="UP000829685">
    <property type="component" value="Unassembled WGS sequence"/>
</dbReference>
<dbReference type="EMBL" id="JAFIMR010000006">
    <property type="protein sequence ID" value="KAI1877341.1"/>
    <property type="molecule type" value="Genomic_DNA"/>
</dbReference>
<dbReference type="InterPro" id="IPR008030">
    <property type="entry name" value="NmrA-like"/>
</dbReference>
<accession>A0A9Q0ASY0</accession>
<dbReference type="InterPro" id="IPR051604">
    <property type="entry name" value="Ergot_Alk_Oxidoreductase"/>
</dbReference>
<keyword evidence="3" id="KW-1185">Reference proteome</keyword>
<gene>
    <name evidence="2" type="ORF">JX265_003349</name>
</gene>
<protein>
    <recommendedName>
        <fullName evidence="1">NmrA-like domain-containing protein</fullName>
    </recommendedName>
</protein>
<dbReference type="PANTHER" id="PTHR43162">
    <property type="match status" value="1"/>
</dbReference>
<reference evidence="2" key="1">
    <citation type="submission" date="2021-03" db="EMBL/GenBank/DDBJ databases">
        <title>Revisited historic fungal species revealed as producer of novel bioactive compounds through whole genome sequencing and comparative genomics.</title>
        <authorList>
            <person name="Vignolle G.A."/>
            <person name="Hochenegger N."/>
            <person name="Mach R.L."/>
            <person name="Mach-Aigner A.R."/>
            <person name="Javad Rahimi M."/>
            <person name="Salim K.A."/>
            <person name="Chan C.M."/>
            <person name="Lim L.B.L."/>
            <person name="Cai F."/>
            <person name="Druzhinina I.S."/>
            <person name="U'Ren J.M."/>
            <person name="Derntl C."/>
        </authorList>
    </citation>
    <scope>NUCLEOTIDE SEQUENCE</scope>
    <source>
        <strain evidence="2">TUCIM 5799</strain>
    </source>
</reference>
<dbReference type="PANTHER" id="PTHR43162:SF1">
    <property type="entry name" value="PRESTALK A DIFFERENTIATION PROTEIN A"/>
    <property type="match status" value="1"/>
</dbReference>
<dbReference type="SUPFAM" id="SSF51735">
    <property type="entry name" value="NAD(P)-binding Rossmann-fold domains"/>
    <property type="match status" value="1"/>
</dbReference>
<dbReference type="InterPro" id="IPR036291">
    <property type="entry name" value="NAD(P)-bd_dom_sf"/>
</dbReference>
<evidence type="ECO:0000259" key="1">
    <source>
        <dbReference type="Pfam" id="PF05368"/>
    </source>
</evidence>
<name>A0A9Q0ASY0_9PEZI</name>
<organism evidence="2 3">
    <name type="scientific">Neoarthrinium moseri</name>
    <dbReference type="NCBI Taxonomy" id="1658444"/>
    <lineage>
        <taxon>Eukaryota</taxon>
        <taxon>Fungi</taxon>
        <taxon>Dikarya</taxon>
        <taxon>Ascomycota</taxon>
        <taxon>Pezizomycotina</taxon>
        <taxon>Sordariomycetes</taxon>
        <taxon>Xylariomycetidae</taxon>
        <taxon>Amphisphaeriales</taxon>
        <taxon>Apiosporaceae</taxon>
        <taxon>Neoarthrinium</taxon>
    </lineage>
</organism>
<dbReference type="AlphaFoldDB" id="A0A9Q0ASY0"/>
<proteinExistence type="predicted"/>
<sequence length="316" mass="34527">MTSINTIVFGPTGHVASAAAQFAQAKGMKVFLAMRDVQKEIPGFTSQQEKEAGFERVYADLTKPETVLAVVRKTKAKRAFLYLIFGAPMNPSIEALKAGGVDFVVFLSSSSVVGDLHSIPQKDFIAWQHARVEIAIREVFDSENYIMVRPGYFNTNTLGWKASIRKGKFDLIYSAALFDFISPGDIGRVCGALLGEGPQHLETKAGRNVVKLLGPHAMSQRDAAEIVGKAIGKEFEIVELDDEQGVRFYIEEIGAPEPGAKSLVRDLKARAEGGISATGYVGPIYEEAIGNIQKYTGRQPTNFSTWVEENKAAYVD</sequence>
<comment type="caution">
    <text evidence="2">The sequence shown here is derived from an EMBL/GenBank/DDBJ whole genome shotgun (WGS) entry which is preliminary data.</text>
</comment>
<evidence type="ECO:0000313" key="3">
    <source>
        <dbReference type="Proteomes" id="UP000829685"/>
    </source>
</evidence>
<dbReference type="Pfam" id="PF05368">
    <property type="entry name" value="NmrA"/>
    <property type="match status" value="1"/>
</dbReference>
<feature type="domain" description="NmrA-like" evidence="1">
    <location>
        <begin position="7"/>
        <end position="244"/>
    </location>
</feature>
<evidence type="ECO:0000313" key="2">
    <source>
        <dbReference type="EMBL" id="KAI1877341.1"/>
    </source>
</evidence>